<dbReference type="RefSeq" id="WP_135434418.1">
    <property type="nucleotide sequence ID" value="NZ_SRLA01000002.1"/>
</dbReference>
<proteinExistence type="inferred from homology"/>
<dbReference type="PROSITE" id="PS00122">
    <property type="entry name" value="CARBOXYLESTERASE_B_1"/>
    <property type="match status" value="1"/>
</dbReference>
<evidence type="ECO:0000259" key="4">
    <source>
        <dbReference type="Pfam" id="PF00135"/>
    </source>
</evidence>
<accession>A0A4Z0P9A3</accession>
<dbReference type="AlphaFoldDB" id="A0A4Z0P9A3"/>
<dbReference type="PANTHER" id="PTHR11559">
    <property type="entry name" value="CARBOXYLESTERASE"/>
    <property type="match status" value="1"/>
</dbReference>
<evidence type="ECO:0000256" key="1">
    <source>
        <dbReference type="ARBA" id="ARBA00005964"/>
    </source>
</evidence>
<gene>
    <name evidence="5" type="ORF">EU556_12445</name>
</gene>
<feature type="chain" id="PRO_5021486381" description="Carboxylic ester hydrolase" evidence="3">
    <location>
        <begin position="21"/>
        <end position="549"/>
    </location>
</feature>
<feature type="domain" description="Carboxylesterase type B" evidence="4">
    <location>
        <begin position="37"/>
        <end position="531"/>
    </location>
</feature>
<dbReference type="InterPro" id="IPR019819">
    <property type="entry name" value="Carboxylesterase_B_CS"/>
</dbReference>
<comment type="similarity">
    <text evidence="1 3">Belongs to the type-B carboxylesterase/lipase family.</text>
</comment>
<keyword evidence="3" id="KW-0732">Signal</keyword>
<dbReference type="InterPro" id="IPR002018">
    <property type="entry name" value="CarbesteraseB"/>
</dbReference>
<dbReference type="Proteomes" id="UP000298337">
    <property type="component" value="Unassembled WGS sequence"/>
</dbReference>
<comment type="caution">
    <text evidence="5">The sequence shown here is derived from an EMBL/GenBank/DDBJ whole genome shotgun (WGS) entry which is preliminary data.</text>
</comment>
<dbReference type="Pfam" id="PF00135">
    <property type="entry name" value="COesterase"/>
    <property type="match status" value="1"/>
</dbReference>
<dbReference type="OrthoDB" id="9775851at2"/>
<reference evidence="5 6" key="1">
    <citation type="submission" date="2019-04" db="EMBL/GenBank/DDBJ databases">
        <authorList>
            <person name="Feng G."/>
            <person name="Zhang J."/>
            <person name="Zhu H."/>
        </authorList>
    </citation>
    <scope>NUCLEOTIDE SEQUENCE [LARGE SCALE GENOMIC DNA]</scope>
    <source>
        <strain evidence="5 6">92R-1</strain>
    </source>
</reference>
<evidence type="ECO:0000313" key="5">
    <source>
        <dbReference type="EMBL" id="TGE08508.1"/>
    </source>
</evidence>
<dbReference type="EMBL" id="SRLA01000002">
    <property type="protein sequence ID" value="TGE08508.1"/>
    <property type="molecule type" value="Genomic_DNA"/>
</dbReference>
<dbReference type="InterPro" id="IPR019826">
    <property type="entry name" value="Carboxylesterase_B_AS"/>
</dbReference>
<keyword evidence="6" id="KW-1185">Reference proteome</keyword>
<evidence type="ECO:0000256" key="3">
    <source>
        <dbReference type="RuleBase" id="RU361235"/>
    </source>
</evidence>
<organism evidence="5 6">
    <name type="scientific">Hymenobacter fodinae</name>
    <dbReference type="NCBI Taxonomy" id="2510796"/>
    <lineage>
        <taxon>Bacteria</taxon>
        <taxon>Pseudomonadati</taxon>
        <taxon>Bacteroidota</taxon>
        <taxon>Cytophagia</taxon>
        <taxon>Cytophagales</taxon>
        <taxon>Hymenobacteraceae</taxon>
        <taxon>Hymenobacter</taxon>
    </lineage>
</organism>
<dbReference type="PROSITE" id="PS00941">
    <property type="entry name" value="CARBOXYLESTERASE_B_2"/>
    <property type="match status" value="1"/>
</dbReference>
<sequence length="549" mass="58507">MKLPLILMLLSVQLVPLAEAQTKAKTASASGLAANRAQVTTGLLEGTTAASGVHEFKGVPFAAPPVGNLRWKAPQPVQKWTGVRQAKQFGPRAMQLPLFGDMNFRSNGVSEDCLYLNVWTPAKSSQEKLPVLVYFYGGGFVAGDGSEPRYDGESMAKRGIVAVTVNYRLGIFGFLAHPELSQESPNKASGNYGFLDQSAALRWVQQNIAAFGGDPKRVTIAGESAGSMSVSAQMASPLSRTLFAGAIGESGSMLNTGFGPLPLTEGEKNGVAFATSLGASSLAALRAMPAQQLLEATGKPGIPRFAPTLDGYFFTEMPTATFAAGKQAHVPLLVGWNSQEMGYQALLGQEAPTPESFRQAVTKLYGDKAEEVLKQYPATTAQEAEQAATDLAGDRFIAYSTWKWADAHSQTGGQPVYRYYYARPRPAMTPEMGNATAGLAGGVVKQPASAPKAPPAKGAVHSAEIEYALGNLATNKVYAWTPDDYNVSDTMQRYFANFIKTGNPNGSGLPNWPVATGAQAPVLHIDVTTRVVPDSHRARYEYLDKLATK</sequence>
<feature type="signal peptide" evidence="3">
    <location>
        <begin position="1"/>
        <end position="20"/>
    </location>
</feature>
<protein>
    <recommendedName>
        <fullName evidence="3">Carboxylic ester hydrolase</fullName>
        <ecNumber evidence="3">3.1.1.-</ecNumber>
    </recommendedName>
</protein>
<dbReference type="InterPro" id="IPR050309">
    <property type="entry name" value="Type-B_Carboxylest/Lipase"/>
</dbReference>
<name>A0A4Z0P9A3_9BACT</name>
<evidence type="ECO:0000256" key="2">
    <source>
        <dbReference type="ARBA" id="ARBA00022801"/>
    </source>
</evidence>
<dbReference type="SUPFAM" id="SSF53474">
    <property type="entry name" value="alpha/beta-Hydrolases"/>
    <property type="match status" value="1"/>
</dbReference>
<dbReference type="EC" id="3.1.1.-" evidence="3"/>
<dbReference type="Gene3D" id="3.40.50.1820">
    <property type="entry name" value="alpha/beta hydrolase"/>
    <property type="match status" value="1"/>
</dbReference>
<dbReference type="InterPro" id="IPR029058">
    <property type="entry name" value="AB_hydrolase_fold"/>
</dbReference>
<dbReference type="GO" id="GO:0016787">
    <property type="term" value="F:hydrolase activity"/>
    <property type="evidence" value="ECO:0007669"/>
    <property type="project" value="UniProtKB-KW"/>
</dbReference>
<keyword evidence="2 3" id="KW-0378">Hydrolase</keyword>
<evidence type="ECO:0000313" key="6">
    <source>
        <dbReference type="Proteomes" id="UP000298337"/>
    </source>
</evidence>